<dbReference type="OrthoDB" id="3687641at2759"/>
<dbReference type="InterPro" id="IPR021765">
    <property type="entry name" value="UstYa-like"/>
</dbReference>
<organism evidence="4 5">
    <name type="scientific">Paraphaeosphaeria minitans</name>
    <dbReference type="NCBI Taxonomy" id="565426"/>
    <lineage>
        <taxon>Eukaryota</taxon>
        <taxon>Fungi</taxon>
        <taxon>Dikarya</taxon>
        <taxon>Ascomycota</taxon>
        <taxon>Pezizomycotina</taxon>
        <taxon>Dothideomycetes</taxon>
        <taxon>Pleosporomycetidae</taxon>
        <taxon>Pleosporales</taxon>
        <taxon>Massarineae</taxon>
        <taxon>Didymosphaeriaceae</taxon>
        <taxon>Paraphaeosphaeria</taxon>
    </lineage>
</organism>
<feature type="transmembrane region" description="Helical" evidence="3">
    <location>
        <begin position="63"/>
        <end position="84"/>
    </location>
</feature>
<gene>
    <name evidence="4" type="ORF">PMIN01_12441</name>
</gene>
<sequence>MESRSDRPSFKHSNITLDKHSRSSEGSLRDGDDDTENFLLLGEGSESVRKASWRSSWSWSTRILVSVTILNAFLFLTSIVILSLSRKGSLSDQDYWRATSFYSPVFDRFSIPKLTRVTNGTFWNTEPPSIWRARTGTEADAAWDSIGSHIAPIIINGAEVIALGKDPSVAVKAPPELNLGSDAYIAGMDVFHHLHCLDKLRREISYKHYHEADEGPSPGSELHEAHINHCIDVLAQALRCTGSVDMVTFNWVEGHRMPQPDFNNKKVCRDFDALREWSVENGVDSDGFFRAADKPPPGAIIVPEFHPNNHGA</sequence>
<dbReference type="GO" id="GO:0043386">
    <property type="term" value="P:mycotoxin biosynthetic process"/>
    <property type="evidence" value="ECO:0007669"/>
    <property type="project" value="InterPro"/>
</dbReference>
<proteinExistence type="inferred from homology"/>
<comment type="caution">
    <text evidence="4">The sequence shown here is derived from an EMBL/GenBank/DDBJ whole genome shotgun (WGS) entry which is preliminary data.</text>
</comment>
<keyword evidence="5" id="KW-1185">Reference proteome</keyword>
<accession>A0A9P6KK92</accession>
<keyword evidence="3" id="KW-0812">Transmembrane</keyword>
<evidence type="ECO:0000256" key="3">
    <source>
        <dbReference type="SAM" id="Phobius"/>
    </source>
</evidence>
<reference evidence="4" key="1">
    <citation type="journal article" date="2020" name="Mol. Plant Microbe Interact.">
        <title>Genome Sequence of the Biocontrol Agent Coniothyrium minitans strain Conio (IMI 134523).</title>
        <authorList>
            <person name="Patel D."/>
            <person name="Shittu T.A."/>
            <person name="Baroncelli R."/>
            <person name="Muthumeenakshi S."/>
            <person name="Osborne T.H."/>
            <person name="Janganan T.K."/>
            <person name="Sreenivasaprasad S."/>
        </authorList>
    </citation>
    <scope>NUCLEOTIDE SEQUENCE</scope>
    <source>
        <strain evidence="4">Conio</strain>
    </source>
</reference>
<keyword evidence="3" id="KW-1133">Transmembrane helix</keyword>
<name>A0A9P6KK92_9PLEO</name>
<feature type="region of interest" description="Disordered" evidence="2">
    <location>
        <begin position="1"/>
        <end position="31"/>
    </location>
</feature>
<evidence type="ECO:0000256" key="1">
    <source>
        <dbReference type="ARBA" id="ARBA00035112"/>
    </source>
</evidence>
<protein>
    <submittedName>
        <fullName evidence="4">DOPA-dioxygenase</fullName>
    </submittedName>
</protein>
<dbReference type="Pfam" id="PF11807">
    <property type="entry name" value="UstYa"/>
    <property type="match status" value="1"/>
</dbReference>
<dbReference type="EMBL" id="WJXW01000016">
    <property type="protein sequence ID" value="KAF9729577.1"/>
    <property type="molecule type" value="Genomic_DNA"/>
</dbReference>
<dbReference type="PANTHER" id="PTHR33365:SF14">
    <property type="entry name" value="TAT PATHWAY SIGNAL SEQUENCE"/>
    <property type="match status" value="1"/>
</dbReference>
<comment type="similarity">
    <text evidence="1">Belongs to the ustYa family.</text>
</comment>
<evidence type="ECO:0000256" key="2">
    <source>
        <dbReference type="SAM" id="MobiDB-lite"/>
    </source>
</evidence>
<keyword evidence="3" id="KW-0472">Membrane</keyword>
<dbReference type="PANTHER" id="PTHR33365">
    <property type="entry name" value="YALI0B05434P"/>
    <property type="match status" value="1"/>
</dbReference>
<evidence type="ECO:0000313" key="5">
    <source>
        <dbReference type="Proteomes" id="UP000756921"/>
    </source>
</evidence>
<dbReference type="AlphaFoldDB" id="A0A9P6KK92"/>
<feature type="compositionally biased region" description="Basic and acidic residues" evidence="2">
    <location>
        <begin position="17"/>
        <end position="30"/>
    </location>
</feature>
<dbReference type="Proteomes" id="UP000756921">
    <property type="component" value="Unassembled WGS sequence"/>
</dbReference>
<evidence type="ECO:0000313" key="4">
    <source>
        <dbReference type="EMBL" id="KAF9729577.1"/>
    </source>
</evidence>